<dbReference type="STRING" id="104102.AtDm6_0238"/>
<reference evidence="3 4" key="1">
    <citation type="submission" date="2014-06" db="EMBL/GenBank/DDBJ databases">
        <title>Functional and comparative genomic analyses of the Drosophila gut microbiota identify candidate symbiosis factors.</title>
        <authorList>
            <person name="Newell P.D."/>
            <person name="Chaston J.M."/>
            <person name="Douglas A.E."/>
        </authorList>
    </citation>
    <scope>NUCLEOTIDE SEQUENCE [LARGE SCALE GENOMIC DNA]</scope>
    <source>
        <strain evidence="3 4">DmCS_006</strain>
    </source>
</reference>
<protein>
    <submittedName>
        <fullName evidence="3">Putative exported protein</fullName>
    </submittedName>
</protein>
<feature type="chain" id="PRO_5001907261" evidence="2">
    <location>
        <begin position="31"/>
        <end position="332"/>
    </location>
</feature>
<feature type="signal peptide" evidence="2">
    <location>
        <begin position="1"/>
        <end position="30"/>
    </location>
</feature>
<dbReference type="Proteomes" id="UP000029448">
    <property type="component" value="Unassembled WGS sequence"/>
</dbReference>
<dbReference type="GeneID" id="89479052"/>
<dbReference type="PROSITE" id="PS51318">
    <property type="entry name" value="TAT"/>
    <property type="match status" value="1"/>
</dbReference>
<dbReference type="Pfam" id="PF03401">
    <property type="entry name" value="TctC"/>
    <property type="match status" value="1"/>
</dbReference>
<keyword evidence="2" id="KW-0732">Signal</keyword>
<accession>A0A095BC49</accession>
<comment type="caution">
    <text evidence="3">The sequence shown here is derived from an EMBL/GenBank/DDBJ whole genome shotgun (WGS) entry which is preliminary data.</text>
</comment>
<dbReference type="Gene3D" id="3.40.190.10">
    <property type="entry name" value="Periplasmic binding protein-like II"/>
    <property type="match status" value="1"/>
</dbReference>
<name>A0A095BC49_9PROT</name>
<gene>
    <name evidence="3" type="ORF">AtDm6_0238</name>
</gene>
<dbReference type="InterPro" id="IPR006311">
    <property type="entry name" value="TAT_signal"/>
</dbReference>
<dbReference type="PANTHER" id="PTHR42928:SF5">
    <property type="entry name" value="BLR1237 PROTEIN"/>
    <property type="match status" value="1"/>
</dbReference>
<organism evidence="3 4">
    <name type="scientific">Acetobacter tropicalis</name>
    <dbReference type="NCBI Taxonomy" id="104102"/>
    <lineage>
        <taxon>Bacteria</taxon>
        <taxon>Pseudomonadati</taxon>
        <taxon>Pseudomonadota</taxon>
        <taxon>Alphaproteobacteria</taxon>
        <taxon>Acetobacterales</taxon>
        <taxon>Acetobacteraceae</taxon>
        <taxon>Acetobacter</taxon>
    </lineage>
</organism>
<sequence>MKSNFILSRRKLLCHGMAGTSLLAAPYARAESRDFPSEPITIVVPFPPGGSTDLLARQIGKTLSTALQCGVIVLNRGGAGGIIGTNFVAHAKPDGHTLLFGVTGTNAISRALYAELPFDPLRDFIPLSLVVSAPLVLVVNPDTGIHTVADYVAAARRNPGSMTYGSPGNGTSMHLTGAMFAQAGGLHLTHIPYHGSASAMQAVISNQIMSMFGDIAITAPQIRAGKLRPLAVTALTRDALYPDLPTMAECGYPAFESLSWQAMFAPSGVPASLITLLSREIVAAVRAPDLAEFLAVRGLDIEGKDAAASAAFIRADTQKWADVISQTGLSIQ</sequence>
<dbReference type="InterPro" id="IPR042100">
    <property type="entry name" value="Bug_dom1"/>
</dbReference>
<dbReference type="InterPro" id="IPR005064">
    <property type="entry name" value="BUG"/>
</dbReference>
<dbReference type="CDD" id="cd13578">
    <property type="entry name" value="PBP2_Bug27"/>
    <property type="match status" value="1"/>
</dbReference>
<dbReference type="Gene3D" id="3.40.190.150">
    <property type="entry name" value="Bordetella uptake gene, domain 1"/>
    <property type="match status" value="1"/>
</dbReference>
<comment type="similarity">
    <text evidence="1">Belongs to the UPF0065 (bug) family.</text>
</comment>
<evidence type="ECO:0000313" key="3">
    <source>
        <dbReference type="EMBL" id="KGB26368.1"/>
    </source>
</evidence>
<dbReference type="EMBL" id="JOKM01000010">
    <property type="protein sequence ID" value="KGB26368.1"/>
    <property type="molecule type" value="Genomic_DNA"/>
</dbReference>
<dbReference type="PATRIC" id="fig|104102.7.peg.236"/>
<dbReference type="RefSeq" id="WP_035377390.1">
    <property type="nucleotide sequence ID" value="NZ_JACAOJ010000025.1"/>
</dbReference>
<proteinExistence type="inferred from homology"/>
<dbReference type="AlphaFoldDB" id="A0A095BC49"/>
<dbReference type="PANTHER" id="PTHR42928">
    <property type="entry name" value="TRICARBOXYLATE-BINDING PROTEIN"/>
    <property type="match status" value="1"/>
</dbReference>
<dbReference type="PIRSF" id="PIRSF017082">
    <property type="entry name" value="YflP"/>
    <property type="match status" value="1"/>
</dbReference>
<evidence type="ECO:0000313" key="4">
    <source>
        <dbReference type="Proteomes" id="UP000029448"/>
    </source>
</evidence>
<dbReference type="SUPFAM" id="SSF53850">
    <property type="entry name" value="Periplasmic binding protein-like II"/>
    <property type="match status" value="1"/>
</dbReference>
<evidence type="ECO:0000256" key="1">
    <source>
        <dbReference type="ARBA" id="ARBA00006987"/>
    </source>
</evidence>
<keyword evidence="4" id="KW-1185">Reference proteome</keyword>
<evidence type="ECO:0000256" key="2">
    <source>
        <dbReference type="SAM" id="SignalP"/>
    </source>
</evidence>